<dbReference type="PRINTS" id="PR00094">
    <property type="entry name" value="ADENYLTKNASE"/>
</dbReference>
<keyword evidence="2" id="KW-0547">Nucleotide-binding</keyword>
<evidence type="ECO:0000256" key="3">
    <source>
        <dbReference type="ARBA" id="ARBA00022777"/>
    </source>
</evidence>
<evidence type="ECO:0000256" key="1">
    <source>
        <dbReference type="ARBA" id="ARBA00022679"/>
    </source>
</evidence>
<keyword evidence="3 4" id="KW-0418">Kinase</keyword>
<dbReference type="InterPro" id="IPR027417">
    <property type="entry name" value="P-loop_NTPase"/>
</dbReference>
<dbReference type="InterPro" id="IPR000850">
    <property type="entry name" value="Adenylat/UMP-CMP_kin"/>
</dbReference>
<evidence type="ECO:0000256" key="2">
    <source>
        <dbReference type="ARBA" id="ARBA00022741"/>
    </source>
</evidence>
<gene>
    <name evidence="6" type="primary">LOC100746631</name>
</gene>
<dbReference type="OrthoDB" id="442176at2759"/>
<protein>
    <submittedName>
        <fullName evidence="6">Adenylate kinase isoenzyme 1-like isoform X2</fullName>
    </submittedName>
</protein>
<sequence length="240" mass="26817">MGNCMKSTDPLTASLPKSISIDTTAIKESGVPIIFVIGRPGAGKRTLYMKVAEKYGFDDIISSDVIRTEVSKRTGKAFALARLLSEGQLVPSAILVELIAAKMLQHVQDKEGFILSGFPWEKCEAKLFDKEVRRPNLVLMLNVRNSVMSDRLMAKSVKATERLSINFEYIKKQIEDFHKRNKLIVKYYRNLVVVIDAEPDTMTVFEKASESIDNILVELSGFEANRPATSNAARSRVTSK</sequence>
<dbReference type="GO" id="GO:0006139">
    <property type="term" value="P:nucleobase-containing compound metabolic process"/>
    <property type="evidence" value="ECO:0007669"/>
    <property type="project" value="InterPro"/>
</dbReference>
<evidence type="ECO:0000256" key="4">
    <source>
        <dbReference type="RuleBase" id="RU003330"/>
    </source>
</evidence>
<dbReference type="Gene3D" id="3.40.50.300">
    <property type="entry name" value="P-loop containing nucleotide triphosphate hydrolases"/>
    <property type="match status" value="1"/>
</dbReference>
<name>A0A6P6FHK3_BOMIM</name>
<organism evidence="5 6">
    <name type="scientific">Bombus impatiens</name>
    <name type="common">Bumblebee</name>
    <dbReference type="NCBI Taxonomy" id="132113"/>
    <lineage>
        <taxon>Eukaryota</taxon>
        <taxon>Metazoa</taxon>
        <taxon>Ecdysozoa</taxon>
        <taxon>Arthropoda</taxon>
        <taxon>Hexapoda</taxon>
        <taxon>Insecta</taxon>
        <taxon>Pterygota</taxon>
        <taxon>Neoptera</taxon>
        <taxon>Endopterygota</taxon>
        <taxon>Hymenoptera</taxon>
        <taxon>Apocrita</taxon>
        <taxon>Aculeata</taxon>
        <taxon>Apoidea</taxon>
        <taxon>Anthophila</taxon>
        <taxon>Apidae</taxon>
        <taxon>Bombus</taxon>
        <taxon>Pyrobombus</taxon>
    </lineage>
</organism>
<keyword evidence="1 4" id="KW-0808">Transferase</keyword>
<dbReference type="PANTHER" id="PTHR23359">
    <property type="entry name" value="NUCLEOTIDE KINASE"/>
    <property type="match status" value="1"/>
</dbReference>
<evidence type="ECO:0000313" key="6">
    <source>
        <dbReference type="RefSeq" id="XP_024226596.1"/>
    </source>
</evidence>
<dbReference type="CDD" id="cd01428">
    <property type="entry name" value="ADK"/>
    <property type="match status" value="1"/>
</dbReference>
<comment type="similarity">
    <text evidence="4">Belongs to the adenylate kinase family.</text>
</comment>
<dbReference type="RefSeq" id="XP_024226596.1">
    <property type="nucleotide sequence ID" value="XM_024370828.2"/>
</dbReference>
<dbReference type="GO" id="GO:0005524">
    <property type="term" value="F:ATP binding"/>
    <property type="evidence" value="ECO:0007669"/>
    <property type="project" value="InterPro"/>
</dbReference>
<reference evidence="6" key="1">
    <citation type="submission" date="2025-08" db="UniProtKB">
        <authorList>
            <consortium name="RefSeq"/>
        </authorList>
    </citation>
    <scope>IDENTIFICATION</scope>
</reference>
<dbReference type="AlphaFoldDB" id="A0A6P6FHK3"/>
<dbReference type="SUPFAM" id="SSF52540">
    <property type="entry name" value="P-loop containing nucleoside triphosphate hydrolases"/>
    <property type="match status" value="1"/>
</dbReference>
<dbReference type="Pfam" id="PF00406">
    <property type="entry name" value="ADK"/>
    <property type="match status" value="1"/>
</dbReference>
<dbReference type="GeneID" id="100746631"/>
<proteinExistence type="inferred from homology"/>
<accession>A0A6P6FHK3</accession>
<dbReference type="Proteomes" id="UP000515180">
    <property type="component" value="Unplaced"/>
</dbReference>
<dbReference type="GO" id="GO:0019205">
    <property type="term" value="F:nucleobase-containing compound kinase activity"/>
    <property type="evidence" value="ECO:0007669"/>
    <property type="project" value="InterPro"/>
</dbReference>
<dbReference type="OMA" id="NCVRPVD"/>
<evidence type="ECO:0000313" key="5">
    <source>
        <dbReference type="Proteomes" id="UP000515180"/>
    </source>
</evidence>
<keyword evidence="5" id="KW-1185">Reference proteome</keyword>